<organism evidence="2 3">
    <name type="scientific">Oxobacter pfennigii</name>
    <dbReference type="NCBI Taxonomy" id="36849"/>
    <lineage>
        <taxon>Bacteria</taxon>
        <taxon>Bacillati</taxon>
        <taxon>Bacillota</taxon>
        <taxon>Clostridia</taxon>
        <taxon>Eubacteriales</taxon>
        <taxon>Clostridiaceae</taxon>
        <taxon>Oxobacter</taxon>
    </lineage>
</organism>
<keyword evidence="3" id="KW-1185">Reference proteome</keyword>
<dbReference type="Proteomes" id="UP000050326">
    <property type="component" value="Unassembled WGS sequence"/>
</dbReference>
<feature type="domain" description="Amine oxidase" evidence="1">
    <location>
        <begin position="74"/>
        <end position="558"/>
    </location>
</feature>
<dbReference type="OrthoDB" id="25353at2"/>
<dbReference type="PATRIC" id="fig|36849.3.peg.3868"/>
<evidence type="ECO:0000313" key="2">
    <source>
        <dbReference type="EMBL" id="KPU42893.1"/>
    </source>
</evidence>
<accession>A0A0P8WX50</accession>
<dbReference type="Pfam" id="PF01593">
    <property type="entry name" value="Amino_oxidase"/>
    <property type="match status" value="1"/>
</dbReference>
<dbReference type="RefSeq" id="WP_054876628.1">
    <property type="nucleotide sequence ID" value="NZ_LKET01000051.1"/>
</dbReference>
<evidence type="ECO:0000313" key="3">
    <source>
        <dbReference type="Proteomes" id="UP000050326"/>
    </source>
</evidence>
<dbReference type="InterPro" id="IPR050281">
    <property type="entry name" value="Flavin_monoamine_oxidase"/>
</dbReference>
<dbReference type="EC" id="1.4.3.23" evidence="2"/>
<evidence type="ECO:0000259" key="1">
    <source>
        <dbReference type="Pfam" id="PF01593"/>
    </source>
</evidence>
<proteinExistence type="predicted"/>
<name>A0A0P8WX50_9CLOT</name>
<keyword evidence="2" id="KW-0560">Oxidoreductase</keyword>
<dbReference type="SUPFAM" id="SSF54373">
    <property type="entry name" value="FAD-linked reductases, C-terminal domain"/>
    <property type="match status" value="1"/>
</dbReference>
<dbReference type="Gene3D" id="3.90.660.10">
    <property type="match status" value="1"/>
</dbReference>
<dbReference type="AlphaFoldDB" id="A0A0P8WX50"/>
<dbReference type="PANTHER" id="PTHR10742:SF410">
    <property type="entry name" value="LYSINE-SPECIFIC HISTONE DEMETHYLASE 2"/>
    <property type="match status" value="1"/>
</dbReference>
<dbReference type="Gene3D" id="3.50.50.60">
    <property type="entry name" value="FAD/NAD(P)-binding domain"/>
    <property type="match status" value="1"/>
</dbReference>
<dbReference type="GO" id="GO:0016491">
    <property type="term" value="F:oxidoreductase activity"/>
    <property type="evidence" value="ECO:0007669"/>
    <property type="project" value="UniProtKB-KW"/>
</dbReference>
<gene>
    <name evidence="2" type="primary">rebO_9</name>
    <name evidence="2" type="ORF">OXPF_36610</name>
</gene>
<dbReference type="PANTHER" id="PTHR10742">
    <property type="entry name" value="FLAVIN MONOAMINE OXIDASE"/>
    <property type="match status" value="1"/>
</dbReference>
<dbReference type="EMBL" id="LKET01000051">
    <property type="protein sequence ID" value="KPU42893.1"/>
    <property type="molecule type" value="Genomic_DNA"/>
</dbReference>
<dbReference type="InterPro" id="IPR036188">
    <property type="entry name" value="FAD/NAD-bd_sf"/>
</dbReference>
<dbReference type="SUPFAM" id="SSF51905">
    <property type="entry name" value="FAD/NAD(P)-binding domain"/>
    <property type="match status" value="1"/>
</dbReference>
<sequence>MYFTHKVSKAPLQVPNNPTDAQRYEMVKESLVKEGRPEDYEYIIKSLSPPPDIAAYATPGQYKGTKVAVVGAGVAGLTAAFELRKLGFDITIFEAEDERIGGRIYTHYFDKGKKIYGELGAGRIPASHEAVWHYINLFNLNTTKITGEKGDTFVHVRGIRARNNPKDIMEKIYPMFNLTPSERNIPWPELYNRVLYKALKSLSPELRSELLLVSPQLPPEYVNTVTITVRQGLKNAGLSDAAIELITSLSPTVNAFIEGSFYTELVTNYAVFTENTYEIDGGMITLPLAFYKSLTSDNPQEYKLPRHVLGKVTFKMGCYVGRVYKSDKDKKVILRYLTETYPVINHEEFDYVFFTIPLTTLRKMSLHPPFSNEMMEAIREVNYVDAQKTLFLCNERFWERQGITGGTSNTDLLIQSIMYPSDRSQCHQNTTGININCNPNRPGVLTASYNIGSDAVRLGNFLTHRFRLIKRQVELTQGLPENYLDNVVINYKTIDWDRNQWITGAFVNFLPGQGRLFLFDMLKPEYENRIYFAGEAYYPPNGWIQAAVNSAMIAVNALAYYLKAYGYK</sequence>
<dbReference type="InterPro" id="IPR002937">
    <property type="entry name" value="Amino_oxidase"/>
</dbReference>
<protein>
    <submittedName>
        <fullName evidence="2">Flavin-dependent L-tryptophan oxidase RebO</fullName>
        <ecNumber evidence="2">1.4.3.23</ecNumber>
    </submittedName>
</protein>
<reference evidence="2 3" key="1">
    <citation type="submission" date="2015-09" db="EMBL/GenBank/DDBJ databases">
        <title>Genome sequence of Oxobacter pfennigii DSM 3222.</title>
        <authorList>
            <person name="Poehlein A."/>
            <person name="Bengelsdorf F.R."/>
            <person name="Schiel-Bengelsdorf B."/>
            <person name="Duerre P."/>
            <person name="Daniel R."/>
        </authorList>
    </citation>
    <scope>NUCLEOTIDE SEQUENCE [LARGE SCALE GENOMIC DNA]</scope>
    <source>
        <strain evidence="2 3">DSM 3222</strain>
    </source>
</reference>
<dbReference type="Gene3D" id="1.20.1440.240">
    <property type="match status" value="1"/>
</dbReference>
<dbReference type="STRING" id="36849.OXPF_36610"/>
<comment type="caution">
    <text evidence="2">The sequence shown here is derived from an EMBL/GenBank/DDBJ whole genome shotgun (WGS) entry which is preliminary data.</text>
</comment>